<dbReference type="RefSeq" id="XP_009530483.1">
    <property type="nucleotide sequence ID" value="XM_009532188.1"/>
</dbReference>
<accession>G4ZSW9</accession>
<name>G4ZSW9_PHYSP</name>
<sequence length="115" mass="13590">FWGTFGWSDNPWLTAPRGVMLSARRFSRIRNGTLDQLEHRQEAEGRYSFRIDQESNERRRHRHTTMCKWAIIVILLSPQKWLEGRHDPPFKLRHPPQWLRGASWRLGPSGTLTGT</sequence>
<protein>
    <submittedName>
        <fullName evidence="1">Uncharacterized protein</fullName>
    </submittedName>
</protein>
<dbReference type="EMBL" id="JH159156">
    <property type="protein sequence ID" value="EGZ13054.1"/>
    <property type="molecule type" value="Genomic_DNA"/>
</dbReference>
<gene>
    <name evidence="1" type="ORF">PHYSODRAFT_390205</name>
</gene>
<feature type="non-terminal residue" evidence="1">
    <location>
        <position position="1"/>
    </location>
</feature>
<dbReference type="GeneID" id="20651070"/>
<dbReference type="Proteomes" id="UP000002640">
    <property type="component" value="Unassembled WGS sequence"/>
</dbReference>
<dbReference type="AlphaFoldDB" id="G4ZSW9"/>
<evidence type="ECO:0000313" key="1">
    <source>
        <dbReference type="EMBL" id="EGZ13054.1"/>
    </source>
</evidence>
<proteinExistence type="predicted"/>
<reference evidence="1 2" key="1">
    <citation type="journal article" date="2006" name="Science">
        <title>Phytophthora genome sequences uncover evolutionary origins and mechanisms of pathogenesis.</title>
        <authorList>
            <person name="Tyler B.M."/>
            <person name="Tripathy S."/>
            <person name="Zhang X."/>
            <person name="Dehal P."/>
            <person name="Jiang R.H."/>
            <person name="Aerts A."/>
            <person name="Arredondo F.D."/>
            <person name="Baxter L."/>
            <person name="Bensasson D."/>
            <person name="Beynon J.L."/>
            <person name="Chapman J."/>
            <person name="Damasceno C.M."/>
            <person name="Dorrance A.E."/>
            <person name="Dou D."/>
            <person name="Dickerman A.W."/>
            <person name="Dubchak I.L."/>
            <person name="Garbelotto M."/>
            <person name="Gijzen M."/>
            <person name="Gordon S.G."/>
            <person name="Govers F."/>
            <person name="Grunwald N.J."/>
            <person name="Huang W."/>
            <person name="Ivors K.L."/>
            <person name="Jones R.W."/>
            <person name="Kamoun S."/>
            <person name="Krampis K."/>
            <person name="Lamour K.H."/>
            <person name="Lee M.K."/>
            <person name="McDonald W.H."/>
            <person name="Medina M."/>
            <person name="Meijer H.J."/>
            <person name="Nordberg E.K."/>
            <person name="Maclean D.J."/>
            <person name="Ospina-Giraldo M.D."/>
            <person name="Morris P.F."/>
            <person name="Phuntumart V."/>
            <person name="Putnam N.H."/>
            <person name="Rash S."/>
            <person name="Rose J.K."/>
            <person name="Sakihama Y."/>
            <person name="Salamov A.A."/>
            <person name="Savidor A."/>
            <person name="Scheuring C.F."/>
            <person name="Smith B.M."/>
            <person name="Sobral B.W."/>
            <person name="Terry A."/>
            <person name="Torto-Alalibo T.A."/>
            <person name="Win J."/>
            <person name="Xu Z."/>
            <person name="Zhang H."/>
            <person name="Grigoriev I.V."/>
            <person name="Rokhsar D.S."/>
            <person name="Boore J.L."/>
        </authorList>
    </citation>
    <scope>NUCLEOTIDE SEQUENCE [LARGE SCALE GENOMIC DNA]</scope>
    <source>
        <strain evidence="1 2">P6497</strain>
    </source>
</reference>
<evidence type="ECO:0000313" key="2">
    <source>
        <dbReference type="Proteomes" id="UP000002640"/>
    </source>
</evidence>
<feature type="non-terminal residue" evidence="1">
    <location>
        <position position="115"/>
    </location>
</feature>
<dbReference type="KEGG" id="psoj:PHYSODRAFT_390205"/>
<organism evidence="1 2">
    <name type="scientific">Phytophthora sojae (strain P6497)</name>
    <name type="common">Soybean stem and root rot agent</name>
    <name type="synonym">Phytophthora megasperma f. sp. glycines</name>
    <dbReference type="NCBI Taxonomy" id="1094619"/>
    <lineage>
        <taxon>Eukaryota</taxon>
        <taxon>Sar</taxon>
        <taxon>Stramenopiles</taxon>
        <taxon>Oomycota</taxon>
        <taxon>Peronosporomycetes</taxon>
        <taxon>Peronosporales</taxon>
        <taxon>Peronosporaceae</taxon>
        <taxon>Phytophthora</taxon>
    </lineage>
</organism>
<keyword evidence="2" id="KW-1185">Reference proteome</keyword>
<dbReference type="InParanoid" id="G4ZSW9"/>